<reference evidence="2 3" key="1">
    <citation type="journal article" date="2013" name="Genome Biol.">
        <title>Genome of Acanthamoeba castellanii highlights extensive lateral gene transfer and early evolution of tyrosine kinase signaling.</title>
        <authorList>
            <person name="Clarke M."/>
            <person name="Lohan A.J."/>
            <person name="Liu B."/>
            <person name="Lagkouvardos I."/>
            <person name="Roy S."/>
            <person name="Zafar N."/>
            <person name="Bertelli C."/>
            <person name="Schilde C."/>
            <person name="Kianianmomeni A."/>
            <person name="Burglin T.R."/>
            <person name="Frech C."/>
            <person name="Turcotte B."/>
            <person name="Kopec K.O."/>
            <person name="Synnott J.M."/>
            <person name="Choo C."/>
            <person name="Paponov I."/>
            <person name="Finkler A."/>
            <person name="Soon Heng Tan C."/>
            <person name="Hutchins A.P."/>
            <person name="Weinmeier T."/>
            <person name="Rattei T."/>
            <person name="Chu J.S."/>
            <person name="Gimenez G."/>
            <person name="Irimia M."/>
            <person name="Rigden D.J."/>
            <person name="Fitzpatrick D.A."/>
            <person name="Lorenzo-Morales J."/>
            <person name="Bateman A."/>
            <person name="Chiu C.H."/>
            <person name="Tang P."/>
            <person name="Hegemann P."/>
            <person name="Fromm H."/>
            <person name="Raoult D."/>
            <person name="Greub G."/>
            <person name="Miranda-Saavedra D."/>
            <person name="Chen N."/>
            <person name="Nash P."/>
            <person name="Ginger M.L."/>
            <person name="Horn M."/>
            <person name="Schaap P."/>
            <person name="Caler L."/>
            <person name="Loftus B."/>
        </authorList>
    </citation>
    <scope>NUCLEOTIDE SEQUENCE [LARGE SCALE GENOMIC DNA]</scope>
    <source>
        <strain evidence="2 3">Neff</strain>
    </source>
</reference>
<keyword evidence="1" id="KW-0732">Signal</keyword>
<proteinExistence type="predicted"/>
<dbReference type="RefSeq" id="XP_004338485.1">
    <property type="nucleotide sequence ID" value="XM_004338437.1"/>
</dbReference>
<keyword evidence="3" id="KW-1185">Reference proteome</keyword>
<organism evidence="2 3">
    <name type="scientific">Acanthamoeba castellanii (strain ATCC 30010 / Neff)</name>
    <dbReference type="NCBI Taxonomy" id="1257118"/>
    <lineage>
        <taxon>Eukaryota</taxon>
        <taxon>Amoebozoa</taxon>
        <taxon>Discosea</taxon>
        <taxon>Longamoebia</taxon>
        <taxon>Centramoebida</taxon>
        <taxon>Acanthamoebidae</taxon>
        <taxon>Acanthamoeba</taxon>
    </lineage>
</organism>
<evidence type="ECO:0000256" key="1">
    <source>
        <dbReference type="SAM" id="SignalP"/>
    </source>
</evidence>
<sequence>MKYLFAVLVALAIALQLVNSLNWSKLSSAAQDLSAFVKFNSTFHSTLQACASGCLGASACSATCIQQKVGLTPGCATCFGDDVGCTASNCVLSCLSPSSPACVDCSNKYCLPALLTCAGVPQSALPN</sequence>
<dbReference type="AlphaFoldDB" id="L8GU44"/>
<feature type="chain" id="PRO_5003990405" evidence="1">
    <location>
        <begin position="21"/>
        <end position="127"/>
    </location>
</feature>
<feature type="signal peptide" evidence="1">
    <location>
        <begin position="1"/>
        <end position="20"/>
    </location>
</feature>
<evidence type="ECO:0000313" key="2">
    <source>
        <dbReference type="EMBL" id="ELR16472.1"/>
    </source>
</evidence>
<dbReference type="OMA" id="YHCASDA"/>
<dbReference type="KEGG" id="acan:ACA1_034100"/>
<dbReference type="Proteomes" id="UP000011083">
    <property type="component" value="Unassembled WGS sequence"/>
</dbReference>
<dbReference type="VEuPathDB" id="AmoebaDB:ACA1_034100"/>
<evidence type="ECO:0000313" key="3">
    <source>
        <dbReference type="Proteomes" id="UP000011083"/>
    </source>
</evidence>
<dbReference type="EMBL" id="KB007992">
    <property type="protein sequence ID" value="ELR16472.1"/>
    <property type="molecule type" value="Genomic_DNA"/>
</dbReference>
<gene>
    <name evidence="2" type="ORF">ACA1_034100</name>
</gene>
<name>L8GU44_ACACF</name>
<dbReference type="GeneID" id="14917162"/>
<accession>L8GU44</accession>
<protein>
    <submittedName>
        <fullName evidence="2">Uncharacterized protein</fullName>
    </submittedName>
</protein>